<dbReference type="InterPro" id="IPR020449">
    <property type="entry name" value="Tscrpt_reg_AraC-type_HTH"/>
</dbReference>
<dbReference type="PRINTS" id="PR00032">
    <property type="entry name" value="HTHARAC"/>
</dbReference>
<evidence type="ECO:0000256" key="1">
    <source>
        <dbReference type="ARBA" id="ARBA00023015"/>
    </source>
</evidence>
<reference evidence="5 6" key="1">
    <citation type="journal article" date="2012" name="J. Bacteriol.">
        <title>Genome Sequence of n-Alkane-Degrading Hydrocarboniphaga effusa Strain AP103T (ATCC BAA-332T).</title>
        <authorList>
            <person name="Chang H.K."/>
            <person name="Zylstra G.J."/>
            <person name="Chae J.C."/>
        </authorList>
    </citation>
    <scope>NUCLEOTIDE SEQUENCE [LARGE SCALE GENOMIC DNA]</scope>
    <source>
        <strain evidence="5 6">AP103</strain>
    </source>
</reference>
<dbReference type="EMBL" id="AKGD01000003">
    <property type="protein sequence ID" value="EIT68387.1"/>
    <property type="molecule type" value="Genomic_DNA"/>
</dbReference>
<evidence type="ECO:0000259" key="4">
    <source>
        <dbReference type="PROSITE" id="PS01124"/>
    </source>
</evidence>
<comment type="caution">
    <text evidence="5">The sequence shown here is derived from an EMBL/GenBank/DDBJ whole genome shotgun (WGS) entry which is preliminary data.</text>
</comment>
<sequence>MAKSKDVRVPARYYLRLDEVLRPQGVDILSIASSVGLSPEKLQEPDALLPFSTVERLVSAALKESGRTDLGLELGKLLSVSAHSIVGFGMLSCANVGQAIRFVSRYFRLVMPTFQLRDTLTPEHAELHFTPTTAMGHECLLFHLELIGSAALRNLHEMFAGARPPCRLQISMLPPPHVARYSELKDVRTSFGSEWGFGTRLRFAASLTAHPLMMFDPNSFKVADERCRALVDQVVGVRQFGEWIAMTLREVGDGLPTLPEIAGMLNMSARSLNRYLEREGTSFREIAGRVNHELACERLATTDMSVTEIAYSLGFNDTSNFTRAFRSREGCSPGVYRARA</sequence>
<dbReference type="PANTHER" id="PTHR47894:SF1">
    <property type="entry name" value="HTH-TYPE TRANSCRIPTIONAL REGULATOR VQSM"/>
    <property type="match status" value="1"/>
</dbReference>
<evidence type="ECO:0000313" key="5">
    <source>
        <dbReference type="EMBL" id="EIT68387.1"/>
    </source>
</evidence>
<dbReference type="InterPro" id="IPR009057">
    <property type="entry name" value="Homeodomain-like_sf"/>
</dbReference>
<dbReference type="GO" id="GO:0000976">
    <property type="term" value="F:transcription cis-regulatory region binding"/>
    <property type="evidence" value="ECO:0007669"/>
    <property type="project" value="TreeGrafter"/>
</dbReference>
<dbReference type="Proteomes" id="UP000003704">
    <property type="component" value="Unassembled WGS sequence"/>
</dbReference>
<evidence type="ECO:0000256" key="2">
    <source>
        <dbReference type="ARBA" id="ARBA00023125"/>
    </source>
</evidence>
<dbReference type="InterPro" id="IPR032687">
    <property type="entry name" value="AraC-type_N"/>
</dbReference>
<keyword evidence="6" id="KW-1185">Reference proteome</keyword>
<dbReference type="OrthoDB" id="5818519at2"/>
<dbReference type="PANTHER" id="PTHR47894">
    <property type="entry name" value="HTH-TYPE TRANSCRIPTIONAL REGULATOR GADX"/>
    <property type="match status" value="1"/>
</dbReference>
<keyword evidence="1" id="KW-0805">Transcription regulation</keyword>
<gene>
    <name evidence="5" type="ORF">WQQ_35820</name>
</gene>
<accession>I7Z9N6</accession>
<dbReference type="Pfam" id="PF12625">
    <property type="entry name" value="Arabinose_bd"/>
    <property type="match status" value="1"/>
</dbReference>
<evidence type="ECO:0000256" key="3">
    <source>
        <dbReference type="ARBA" id="ARBA00023163"/>
    </source>
</evidence>
<evidence type="ECO:0000313" key="6">
    <source>
        <dbReference type="Proteomes" id="UP000003704"/>
    </source>
</evidence>
<feature type="domain" description="HTH araC/xylS-type" evidence="4">
    <location>
        <begin position="238"/>
        <end position="339"/>
    </location>
</feature>
<dbReference type="Gene3D" id="1.10.10.60">
    <property type="entry name" value="Homeodomain-like"/>
    <property type="match status" value="1"/>
</dbReference>
<dbReference type="AlphaFoldDB" id="I7Z9N6"/>
<dbReference type="SMART" id="SM00342">
    <property type="entry name" value="HTH_ARAC"/>
    <property type="match status" value="1"/>
</dbReference>
<dbReference type="PROSITE" id="PS01124">
    <property type="entry name" value="HTH_ARAC_FAMILY_2"/>
    <property type="match status" value="1"/>
</dbReference>
<dbReference type="Pfam" id="PF12833">
    <property type="entry name" value="HTH_18"/>
    <property type="match status" value="1"/>
</dbReference>
<proteinExistence type="predicted"/>
<dbReference type="SUPFAM" id="SSF46689">
    <property type="entry name" value="Homeodomain-like"/>
    <property type="match status" value="1"/>
</dbReference>
<keyword evidence="2" id="KW-0238">DNA-binding</keyword>
<protein>
    <recommendedName>
        <fullName evidence="4">HTH araC/xylS-type domain-containing protein</fullName>
    </recommendedName>
</protein>
<dbReference type="STRING" id="1172194.WQQ_35820"/>
<keyword evidence="3" id="KW-0804">Transcription</keyword>
<dbReference type="GO" id="GO:0003700">
    <property type="term" value="F:DNA-binding transcription factor activity"/>
    <property type="evidence" value="ECO:0007669"/>
    <property type="project" value="InterPro"/>
</dbReference>
<dbReference type="InterPro" id="IPR018060">
    <property type="entry name" value="HTH_AraC"/>
</dbReference>
<dbReference type="GO" id="GO:0005829">
    <property type="term" value="C:cytosol"/>
    <property type="evidence" value="ECO:0007669"/>
    <property type="project" value="TreeGrafter"/>
</dbReference>
<dbReference type="RefSeq" id="WP_007186519.1">
    <property type="nucleotide sequence ID" value="NZ_AKGD01000003.1"/>
</dbReference>
<name>I7Z9N6_9GAMM</name>
<organism evidence="5 6">
    <name type="scientific">Hydrocarboniphaga effusa AP103</name>
    <dbReference type="NCBI Taxonomy" id="1172194"/>
    <lineage>
        <taxon>Bacteria</taxon>
        <taxon>Pseudomonadati</taxon>
        <taxon>Pseudomonadota</taxon>
        <taxon>Gammaproteobacteria</taxon>
        <taxon>Nevskiales</taxon>
        <taxon>Nevskiaceae</taxon>
        <taxon>Hydrocarboniphaga</taxon>
    </lineage>
</organism>